<accession>A0A212L458</accession>
<sequence length="30" mass="3338">MAAYNHAGDWAQALFAPPDEKNEYNLISIS</sequence>
<evidence type="ECO:0000313" key="1">
    <source>
        <dbReference type="EMBL" id="SCM72364.1"/>
    </source>
</evidence>
<dbReference type="EMBL" id="FMJD01000002">
    <property type="protein sequence ID" value="SCM72364.1"/>
    <property type="molecule type" value="Genomic_DNA"/>
</dbReference>
<protein>
    <submittedName>
        <fullName evidence="1">Uncharacterized protein</fullName>
    </submittedName>
</protein>
<reference evidence="1" key="1">
    <citation type="submission" date="2016-08" db="EMBL/GenBank/DDBJ databases">
        <authorList>
            <person name="Seilhamer J.J."/>
        </authorList>
    </citation>
    <scope>NUCLEOTIDE SEQUENCE</scope>
    <source>
        <strain evidence="1">86</strain>
    </source>
</reference>
<organism evidence="1">
    <name type="scientific">uncultured Pleomorphomonas sp</name>
    <dbReference type="NCBI Taxonomy" id="442121"/>
    <lineage>
        <taxon>Bacteria</taxon>
        <taxon>Pseudomonadati</taxon>
        <taxon>Pseudomonadota</taxon>
        <taxon>Alphaproteobacteria</taxon>
        <taxon>Hyphomicrobiales</taxon>
        <taxon>Pleomorphomonadaceae</taxon>
        <taxon>Pleomorphomonas</taxon>
        <taxon>environmental samples</taxon>
    </lineage>
</organism>
<gene>
    <name evidence="1" type="ORF">KL86PLE_100564</name>
</gene>
<proteinExistence type="predicted"/>
<name>A0A212L458_9HYPH</name>
<dbReference type="AlphaFoldDB" id="A0A212L458"/>